<dbReference type="Gene3D" id="3.90.79.10">
    <property type="entry name" value="Nucleoside Triphosphate Pyrophosphohydrolase"/>
    <property type="match status" value="1"/>
</dbReference>
<dbReference type="InterPro" id="IPR000086">
    <property type="entry name" value="NUDIX_hydrolase_dom"/>
</dbReference>
<dbReference type="InterPro" id="IPR015797">
    <property type="entry name" value="NUDIX_hydrolase-like_dom_sf"/>
</dbReference>
<dbReference type="EMBL" id="FQVW01000019">
    <property type="protein sequence ID" value="SHG18203.1"/>
    <property type="molecule type" value="Genomic_DNA"/>
</dbReference>
<dbReference type="STRING" id="930117.SAMN05216225_10199"/>
<reference evidence="2 3" key="1">
    <citation type="submission" date="2016-11" db="EMBL/GenBank/DDBJ databases">
        <authorList>
            <person name="Jaros S."/>
            <person name="Januszkiewicz K."/>
            <person name="Wedrychowicz H."/>
        </authorList>
    </citation>
    <scope>NUCLEOTIDE SEQUENCE [LARGE SCALE GENOMIC DNA]</scope>
    <source>
        <strain evidence="2 3">IBRC-M 10683</strain>
    </source>
</reference>
<evidence type="ECO:0000259" key="1">
    <source>
        <dbReference type="PROSITE" id="PS51462"/>
    </source>
</evidence>
<accession>A0A1M5HQI0</accession>
<dbReference type="Proteomes" id="UP000183988">
    <property type="component" value="Unassembled WGS sequence"/>
</dbReference>
<dbReference type="SUPFAM" id="SSF55811">
    <property type="entry name" value="Nudix"/>
    <property type="match status" value="1"/>
</dbReference>
<feature type="domain" description="Nudix hydrolase" evidence="1">
    <location>
        <begin position="1"/>
        <end position="145"/>
    </location>
</feature>
<protein>
    <submittedName>
        <fullName evidence="2">Putative (Di)nucleoside polyphosphate hydrolase</fullName>
    </submittedName>
</protein>
<dbReference type="Pfam" id="PF00293">
    <property type="entry name" value="NUDIX"/>
    <property type="match status" value="1"/>
</dbReference>
<keyword evidence="3" id="KW-1185">Reference proteome</keyword>
<sequence>MIRHAVGAIVYQHDKYLLVHKIKINTKTGKEKIQGEWDFIKGGVEKDDTDLTTAILRELEEETGSKEYEIVRQFNEKIYFNFPSHIASKIGYEKQETTMFLVEFLGDSLTPADDEISELLFVEKDEVPTKLTHSESREYFEQYIGG</sequence>
<dbReference type="PROSITE" id="PS51462">
    <property type="entry name" value="NUDIX"/>
    <property type="match status" value="1"/>
</dbReference>
<evidence type="ECO:0000313" key="3">
    <source>
        <dbReference type="Proteomes" id="UP000183988"/>
    </source>
</evidence>
<proteinExistence type="predicted"/>
<dbReference type="AlphaFoldDB" id="A0A1M5HQI0"/>
<dbReference type="RefSeq" id="WP_072890257.1">
    <property type="nucleotide sequence ID" value="NZ_FQVW01000019.1"/>
</dbReference>
<gene>
    <name evidence="2" type="ORF">SAMN05216225_10199</name>
</gene>
<name>A0A1M5HQI0_9BACI</name>
<dbReference type="GO" id="GO:0016787">
    <property type="term" value="F:hydrolase activity"/>
    <property type="evidence" value="ECO:0007669"/>
    <property type="project" value="UniProtKB-KW"/>
</dbReference>
<evidence type="ECO:0000313" key="2">
    <source>
        <dbReference type="EMBL" id="SHG18203.1"/>
    </source>
</evidence>
<organism evidence="2 3">
    <name type="scientific">Ornithinibacillus halophilus</name>
    <dbReference type="NCBI Taxonomy" id="930117"/>
    <lineage>
        <taxon>Bacteria</taxon>
        <taxon>Bacillati</taxon>
        <taxon>Bacillota</taxon>
        <taxon>Bacilli</taxon>
        <taxon>Bacillales</taxon>
        <taxon>Bacillaceae</taxon>
        <taxon>Ornithinibacillus</taxon>
    </lineage>
</organism>
<dbReference type="OrthoDB" id="9816289at2"/>
<keyword evidence="2" id="KW-0378">Hydrolase</keyword>